<dbReference type="GO" id="GO:0000974">
    <property type="term" value="C:Prp19 complex"/>
    <property type="evidence" value="ECO:0007669"/>
    <property type="project" value="UniProtKB-UniRule"/>
</dbReference>
<dbReference type="UniPathway" id="UPA00143"/>
<keyword evidence="11" id="KW-0833">Ubl conjugation pathway</keyword>
<comment type="function">
    <text evidence="11">Ubiquitin-protein ligase which is mainly involved pre-mRNA splicing and DNA repair. Required for pre-mRNA splicing as component of the spliceosome.</text>
</comment>
<dbReference type="GO" id="GO:0071006">
    <property type="term" value="C:U2-type catalytic step 1 spliceosome"/>
    <property type="evidence" value="ECO:0007669"/>
    <property type="project" value="TreeGrafter"/>
</dbReference>
<dbReference type="InParanoid" id="A0A1Y2ER39"/>
<dbReference type="InterPro" id="IPR013083">
    <property type="entry name" value="Znf_RING/FYVE/PHD"/>
</dbReference>
<dbReference type="GO" id="GO:0070534">
    <property type="term" value="P:protein K63-linked ubiquitination"/>
    <property type="evidence" value="ECO:0007669"/>
    <property type="project" value="UniProtKB-UniRule"/>
</dbReference>
<keyword evidence="4 11" id="KW-0507">mRNA processing</keyword>
<dbReference type="GO" id="GO:0005737">
    <property type="term" value="C:cytoplasm"/>
    <property type="evidence" value="ECO:0007669"/>
    <property type="project" value="TreeGrafter"/>
</dbReference>
<keyword evidence="16" id="KW-1185">Reference proteome</keyword>
<dbReference type="Gene3D" id="3.30.40.10">
    <property type="entry name" value="Zinc/RING finger domain, C3HC4 (zinc finger)"/>
    <property type="match status" value="1"/>
</dbReference>
<dbReference type="Pfam" id="PF00400">
    <property type="entry name" value="WD40"/>
    <property type="match status" value="4"/>
</dbReference>
<evidence type="ECO:0000256" key="13">
    <source>
        <dbReference type="SAM" id="MobiDB-lite"/>
    </source>
</evidence>
<protein>
    <recommendedName>
        <fullName evidence="11">Pre-mRNA-processing factor 19</fullName>
        <ecNumber evidence="11">2.3.2.27</ecNumber>
    </recommendedName>
</protein>
<name>A0A1Y2ER39_9BASI</name>
<dbReference type="InterPro" id="IPR015943">
    <property type="entry name" value="WD40/YVTN_repeat-like_dom_sf"/>
</dbReference>
<dbReference type="GO" id="GO:0000398">
    <property type="term" value="P:mRNA splicing, via spliceosome"/>
    <property type="evidence" value="ECO:0007669"/>
    <property type="project" value="InterPro"/>
</dbReference>
<dbReference type="SUPFAM" id="SSF50978">
    <property type="entry name" value="WD40 repeat-like"/>
    <property type="match status" value="1"/>
</dbReference>
<dbReference type="EMBL" id="MCGR01000043">
    <property type="protein sequence ID" value="ORY74061.1"/>
    <property type="molecule type" value="Genomic_DNA"/>
</dbReference>
<dbReference type="EC" id="2.3.2.27" evidence="11"/>
<evidence type="ECO:0000256" key="1">
    <source>
        <dbReference type="ARBA" id="ARBA00004123"/>
    </source>
</evidence>
<keyword evidence="12" id="KW-0175">Coiled coil</keyword>
<sequence>MSLFCAISGQPPLNPVLSIKSGTVYEKSLIQKYLQDNAGKDPITGDQLQDDDLVDIKTAPSTPAAPPRAPTFTSVPSLLHTLQSEWDATMLECLELRRAGDELRLELSHALYKEDAAMRVLARLTRERDEAREALASVKATLGPAFSTGAPAGDVEMEVEPVAAEAGLPAEAKARVAETNKSLSATRKKRKPAEGYATPASLKTYVQSATVPSLHGTKPPGIAALDLAKSGSLIVTGGLDKAVLLYDRSTSKILATLKGHTKKVTSVISSTTLTEAGLPTYVISSSLDKSVRVWAPNGNKTVYGAIANLSLGGEVNDLSLHPSGTLVASAAADGTWSIHDLPPADSDAKPTTLLTGSLPADTPEGTSNTAIAFHPDGAIFGVGSSDSKIRIFDTPTGACIASFAGHSEVGGGAITSLSFSENGYTLASSALGSNQVKLWDLRRLSNSANIELPEGQVVNEVRFDESAQFLGVVGTDARVYQNKTWEELVKSEENGAELTGVRFAEGGKEVIVAGVDRTVRVLSAPSE</sequence>
<dbReference type="PROSITE" id="PS51698">
    <property type="entry name" value="U_BOX"/>
    <property type="match status" value="1"/>
</dbReference>
<dbReference type="InterPro" id="IPR036322">
    <property type="entry name" value="WD40_repeat_dom_sf"/>
</dbReference>
<evidence type="ECO:0000256" key="7">
    <source>
        <dbReference type="ARBA" id="ARBA00023187"/>
    </source>
</evidence>
<dbReference type="PANTHER" id="PTHR43995">
    <property type="entry name" value="PRE-MRNA-PROCESSING FACTOR 19"/>
    <property type="match status" value="1"/>
</dbReference>
<keyword evidence="3 10" id="KW-0853">WD repeat</keyword>
<comment type="caution">
    <text evidence="15">The sequence shown here is derived from an EMBL/GenBank/DDBJ whole genome shotgun (WGS) entry which is preliminary data.</text>
</comment>
<feature type="region of interest" description="Disordered" evidence="13">
    <location>
        <begin position="173"/>
        <end position="196"/>
    </location>
</feature>
<evidence type="ECO:0000259" key="14">
    <source>
        <dbReference type="PROSITE" id="PS51698"/>
    </source>
</evidence>
<dbReference type="STRING" id="106004.A0A1Y2ER39"/>
<evidence type="ECO:0000256" key="8">
    <source>
        <dbReference type="ARBA" id="ARBA00023204"/>
    </source>
</evidence>
<comment type="similarity">
    <text evidence="2 11">Belongs to the WD repeat PRP19 family.</text>
</comment>
<organism evidence="15 16">
    <name type="scientific">Leucosporidium creatinivorum</name>
    <dbReference type="NCBI Taxonomy" id="106004"/>
    <lineage>
        <taxon>Eukaryota</taxon>
        <taxon>Fungi</taxon>
        <taxon>Dikarya</taxon>
        <taxon>Basidiomycota</taxon>
        <taxon>Pucciniomycotina</taxon>
        <taxon>Microbotryomycetes</taxon>
        <taxon>Leucosporidiales</taxon>
        <taxon>Leucosporidium</taxon>
    </lineage>
</organism>
<keyword evidence="6 11" id="KW-0227">DNA damage</keyword>
<dbReference type="SUPFAM" id="SSF57850">
    <property type="entry name" value="RING/U-box"/>
    <property type="match status" value="1"/>
</dbReference>
<evidence type="ECO:0000256" key="5">
    <source>
        <dbReference type="ARBA" id="ARBA00022728"/>
    </source>
</evidence>
<dbReference type="InterPro" id="IPR013915">
    <property type="entry name" value="Prp19_cc"/>
</dbReference>
<evidence type="ECO:0000256" key="4">
    <source>
        <dbReference type="ARBA" id="ARBA00022664"/>
    </source>
</evidence>
<evidence type="ECO:0000256" key="6">
    <source>
        <dbReference type="ARBA" id="ARBA00022763"/>
    </source>
</evidence>
<dbReference type="FunCoup" id="A0A1Y2ER39">
    <property type="interactions" value="626"/>
</dbReference>
<dbReference type="InterPro" id="IPR001680">
    <property type="entry name" value="WD40_rpt"/>
</dbReference>
<comment type="catalytic activity">
    <reaction evidence="11">
        <text>S-ubiquitinyl-[E2 ubiquitin-conjugating enzyme]-L-cysteine + [acceptor protein]-L-lysine = [E2 ubiquitin-conjugating enzyme]-L-cysteine + N(6)-ubiquitinyl-[acceptor protein]-L-lysine.</text>
        <dbReference type="EC" id="2.3.2.27"/>
    </reaction>
</comment>
<evidence type="ECO:0000256" key="3">
    <source>
        <dbReference type="ARBA" id="ARBA00022574"/>
    </source>
</evidence>
<dbReference type="PROSITE" id="PS50082">
    <property type="entry name" value="WD_REPEATS_2"/>
    <property type="match status" value="2"/>
</dbReference>
<keyword evidence="8 11" id="KW-0234">DNA repair</keyword>
<keyword evidence="9 11" id="KW-0539">Nucleus</keyword>
<dbReference type="OrthoDB" id="687049at2759"/>
<dbReference type="CDD" id="cd00200">
    <property type="entry name" value="WD40"/>
    <property type="match status" value="1"/>
</dbReference>
<feature type="coiled-coil region" evidence="12">
    <location>
        <begin position="114"/>
        <end position="141"/>
    </location>
</feature>
<dbReference type="FunFam" id="3.30.40.10:FF:000027">
    <property type="entry name" value="Pre-mRNA-processing factor 19, putative"/>
    <property type="match status" value="1"/>
</dbReference>
<dbReference type="SMART" id="SM00504">
    <property type="entry name" value="Ubox"/>
    <property type="match status" value="1"/>
</dbReference>
<comment type="pathway">
    <text evidence="11">Protein modification; protein ubiquitination.</text>
</comment>
<reference evidence="15 16" key="1">
    <citation type="submission" date="2016-07" db="EMBL/GenBank/DDBJ databases">
        <title>Pervasive Adenine N6-methylation of Active Genes in Fungi.</title>
        <authorList>
            <consortium name="DOE Joint Genome Institute"/>
            <person name="Mondo S.J."/>
            <person name="Dannebaum R.O."/>
            <person name="Kuo R.C."/>
            <person name="Labutti K."/>
            <person name="Haridas S."/>
            <person name="Kuo A."/>
            <person name="Salamov A."/>
            <person name="Ahrendt S.R."/>
            <person name="Lipzen A."/>
            <person name="Sullivan W."/>
            <person name="Andreopoulos W.B."/>
            <person name="Clum A."/>
            <person name="Lindquist E."/>
            <person name="Daum C."/>
            <person name="Ramamoorthy G.K."/>
            <person name="Gryganskyi A."/>
            <person name="Culley D."/>
            <person name="Magnuson J.K."/>
            <person name="James T.Y."/>
            <person name="O'Malley M.A."/>
            <person name="Stajich J.E."/>
            <person name="Spatafora J.W."/>
            <person name="Visel A."/>
            <person name="Grigoriev I.V."/>
        </authorList>
    </citation>
    <scope>NUCLEOTIDE SEQUENCE [LARGE SCALE GENOMIC DNA]</scope>
    <source>
        <strain evidence="15 16">62-1032</strain>
    </source>
</reference>
<evidence type="ECO:0000256" key="10">
    <source>
        <dbReference type="PROSITE-ProRule" id="PRU00221"/>
    </source>
</evidence>
<comment type="subunit">
    <text evidence="11">Homotetramer.</text>
</comment>
<gene>
    <name evidence="15" type="ORF">BCR35DRAFT_306848</name>
</gene>
<evidence type="ECO:0000256" key="9">
    <source>
        <dbReference type="ARBA" id="ARBA00023242"/>
    </source>
</evidence>
<dbReference type="AlphaFoldDB" id="A0A1Y2ER39"/>
<evidence type="ECO:0000313" key="16">
    <source>
        <dbReference type="Proteomes" id="UP000193467"/>
    </source>
</evidence>
<feature type="repeat" description="WD" evidence="10">
    <location>
        <begin position="257"/>
        <end position="294"/>
    </location>
</feature>
<dbReference type="Proteomes" id="UP000193467">
    <property type="component" value="Unassembled WGS sequence"/>
</dbReference>
<dbReference type="InterPro" id="IPR038959">
    <property type="entry name" value="Prp19"/>
</dbReference>
<keyword evidence="11" id="KW-0808">Transferase</keyword>
<feature type="repeat" description="WD" evidence="10">
    <location>
        <begin position="369"/>
        <end position="402"/>
    </location>
</feature>
<evidence type="ECO:0000256" key="12">
    <source>
        <dbReference type="SAM" id="Coils"/>
    </source>
</evidence>
<accession>A0A1Y2ER39</accession>
<dbReference type="PANTHER" id="PTHR43995:SF1">
    <property type="entry name" value="PRE-MRNA-PROCESSING FACTOR 19"/>
    <property type="match status" value="1"/>
</dbReference>
<evidence type="ECO:0000313" key="15">
    <source>
        <dbReference type="EMBL" id="ORY74061.1"/>
    </source>
</evidence>
<proteinExistence type="inferred from homology"/>
<evidence type="ECO:0000256" key="11">
    <source>
        <dbReference type="RuleBase" id="RU367101"/>
    </source>
</evidence>
<dbReference type="Gene3D" id="2.130.10.10">
    <property type="entry name" value="YVTN repeat-like/Quinoprotein amine dehydrogenase"/>
    <property type="match status" value="1"/>
</dbReference>
<feature type="domain" description="U-box" evidence="14">
    <location>
        <begin position="1"/>
        <end position="73"/>
    </location>
</feature>
<dbReference type="InterPro" id="IPR003613">
    <property type="entry name" value="Ubox_domain"/>
</dbReference>
<dbReference type="SMART" id="SM00320">
    <property type="entry name" value="WD40"/>
    <property type="match status" value="6"/>
</dbReference>
<evidence type="ECO:0000256" key="2">
    <source>
        <dbReference type="ARBA" id="ARBA00006388"/>
    </source>
</evidence>
<dbReference type="GO" id="GO:0061630">
    <property type="term" value="F:ubiquitin protein ligase activity"/>
    <property type="evidence" value="ECO:0007669"/>
    <property type="project" value="UniProtKB-UniRule"/>
</dbReference>
<keyword evidence="5 11" id="KW-0747">Spliceosome</keyword>
<dbReference type="GO" id="GO:0006281">
    <property type="term" value="P:DNA repair"/>
    <property type="evidence" value="ECO:0007669"/>
    <property type="project" value="UniProtKB-KW"/>
</dbReference>
<keyword evidence="7 11" id="KW-0508">mRNA splicing</keyword>
<dbReference type="Pfam" id="PF08606">
    <property type="entry name" value="Prp19"/>
    <property type="match status" value="1"/>
</dbReference>
<comment type="subcellular location">
    <subcellularLocation>
        <location evidence="1 11">Nucleus</location>
    </subcellularLocation>
</comment>